<dbReference type="EMBL" id="JATAAI010000008">
    <property type="protein sequence ID" value="KAK1743835.1"/>
    <property type="molecule type" value="Genomic_DNA"/>
</dbReference>
<protein>
    <recommendedName>
        <fullName evidence="1">Helicase-associated domain-containing protein</fullName>
    </recommendedName>
</protein>
<evidence type="ECO:0000259" key="1">
    <source>
        <dbReference type="Pfam" id="PF03457"/>
    </source>
</evidence>
<gene>
    <name evidence="2" type="ORF">QTG54_005432</name>
</gene>
<name>A0AAD9DFF6_9STRA</name>
<proteinExistence type="predicted"/>
<dbReference type="InterPro" id="IPR005114">
    <property type="entry name" value="Helicase_assoc"/>
</dbReference>
<keyword evidence="3" id="KW-1185">Reference proteome</keyword>
<sequence length="79" mass="8840">MTPPEKEVTPQKKKITFEERVKLCQAFKVNNGHLNIPTSKSKAKGDDDYGLGKWVETMRRNIVTFSTVSSSIKGGITNK</sequence>
<organism evidence="2 3">
    <name type="scientific">Skeletonema marinoi</name>
    <dbReference type="NCBI Taxonomy" id="267567"/>
    <lineage>
        <taxon>Eukaryota</taxon>
        <taxon>Sar</taxon>
        <taxon>Stramenopiles</taxon>
        <taxon>Ochrophyta</taxon>
        <taxon>Bacillariophyta</taxon>
        <taxon>Coscinodiscophyceae</taxon>
        <taxon>Thalassiosirophycidae</taxon>
        <taxon>Thalassiosirales</taxon>
        <taxon>Skeletonemataceae</taxon>
        <taxon>Skeletonema</taxon>
        <taxon>Skeletonema marinoi-dohrnii complex</taxon>
    </lineage>
</organism>
<comment type="caution">
    <text evidence="2">The sequence shown here is derived from an EMBL/GenBank/DDBJ whole genome shotgun (WGS) entry which is preliminary data.</text>
</comment>
<dbReference type="AlphaFoldDB" id="A0AAD9DFF6"/>
<evidence type="ECO:0000313" key="2">
    <source>
        <dbReference type="EMBL" id="KAK1743835.1"/>
    </source>
</evidence>
<dbReference type="Pfam" id="PF03457">
    <property type="entry name" value="HA"/>
    <property type="match status" value="1"/>
</dbReference>
<dbReference type="Proteomes" id="UP001224775">
    <property type="component" value="Unassembled WGS sequence"/>
</dbReference>
<evidence type="ECO:0000313" key="3">
    <source>
        <dbReference type="Proteomes" id="UP001224775"/>
    </source>
</evidence>
<accession>A0AAD9DFF6</accession>
<reference evidence="2" key="1">
    <citation type="submission" date="2023-06" db="EMBL/GenBank/DDBJ databases">
        <title>Survivors Of The Sea: Transcriptome response of Skeletonema marinoi to long-term dormancy.</title>
        <authorList>
            <person name="Pinder M.I.M."/>
            <person name="Kourtchenko O."/>
            <person name="Robertson E.K."/>
            <person name="Larsson T."/>
            <person name="Maumus F."/>
            <person name="Osuna-Cruz C.M."/>
            <person name="Vancaester E."/>
            <person name="Stenow R."/>
            <person name="Vandepoele K."/>
            <person name="Ploug H."/>
            <person name="Bruchert V."/>
            <person name="Godhe A."/>
            <person name="Topel M."/>
        </authorList>
    </citation>
    <scope>NUCLEOTIDE SEQUENCE</scope>
    <source>
        <strain evidence="2">R05AC</strain>
    </source>
</reference>
<feature type="domain" description="Helicase-associated" evidence="1">
    <location>
        <begin position="16"/>
        <end position="61"/>
    </location>
</feature>